<gene>
    <name evidence="2" type="ORF">STPYR_10815</name>
</gene>
<organism evidence="2">
    <name type="scientific">uncultured Stenotrophomonas sp</name>
    <dbReference type="NCBI Taxonomy" id="165438"/>
    <lineage>
        <taxon>Bacteria</taxon>
        <taxon>Pseudomonadati</taxon>
        <taxon>Pseudomonadota</taxon>
        <taxon>Gammaproteobacteria</taxon>
        <taxon>Lysobacterales</taxon>
        <taxon>Lysobacteraceae</taxon>
        <taxon>Stenotrophomonas</taxon>
        <taxon>environmental samples</taxon>
    </lineage>
</organism>
<feature type="region of interest" description="Disordered" evidence="1">
    <location>
        <begin position="1"/>
        <end position="46"/>
    </location>
</feature>
<dbReference type="AlphaFoldDB" id="A0A1Y5Q539"/>
<evidence type="ECO:0000256" key="1">
    <source>
        <dbReference type="SAM" id="MobiDB-lite"/>
    </source>
</evidence>
<accession>A0A1Y5Q539</accession>
<name>A0A1Y5Q539_9GAMM</name>
<protein>
    <submittedName>
        <fullName evidence="2">Uncharacterized protein</fullName>
    </submittedName>
</protein>
<proteinExistence type="predicted"/>
<sequence length="68" mass="7647">MPAFGKRSAQARINEPGRRRQPSKARERWKPGWGKTRAARLDAQHDSTTAARRDAMSLCVLLACTLIQ</sequence>
<evidence type="ECO:0000313" key="2">
    <source>
        <dbReference type="EMBL" id="SBV35885.1"/>
    </source>
</evidence>
<dbReference type="EMBL" id="FLTS01000001">
    <property type="protein sequence ID" value="SBV35885.1"/>
    <property type="molecule type" value="Genomic_DNA"/>
</dbReference>
<reference evidence="2" key="1">
    <citation type="submission" date="2016-03" db="EMBL/GenBank/DDBJ databases">
        <authorList>
            <person name="Ploux O."/>
        </authorList>
    </citation>
    <scope>NUCLEOTIDE SEQUENCE</scope>
    <source>
        <strain evidence="2">UC10</strain>
    </source>
</reference>